<evidence type="ECO:0000313" key="2">
    <source>
        <dbReference type="WBParaSite" id="RSKR_0000764400.1"/>
    </source>
</evidence>
<reference evidence="2" key="1">
    <citation type="submission" date="2016-11" db="UniProtKB">
        <authorList>
            <consortium name="WormBaseParasite"/>
        </authorList>
    </citation>
    <scope>IDENTIFICATION</scope>
    <source>
        <strain evidence="2">KR3021</strain>
    </source>
</reference>
<dbReference type="Proteomes" id="UP000095286">
    <property type="component" value="Unplaced"/>
</dbReference>
<proteinExistence type="predicted"/>
<accession>A0AC35U574</accession>
<sequence>MRAIRYIFTIILFYCLGFVSSLCNLPPDFWCDSVELAVACTGSLKYCESFKRNIYENDQKIDLKVSFEALCPDSIGFVFHRLNPHLFEIKNSYEVVNFEAVPWGLAKRSENGRVKCQHGLKECSINTYLSCSFRYIKSSYDKGVFMNCVLDMAIRRIPLKSVGEICKKKLASVTDTTLSSILQCHNGTEGIQLQSEAEETTKSILNIPKFVPQIIIGSNDKSIDMQFTQLLLKEKIQIWNYTLHNIYPKGQKINNCNTPSEFWCSSDKLSDSCYNPKQCSQYYSSIHNQPLELVIYYDPDTPTTQQFLIETIKKNLLGENDYHNSKMYKLNLVPIWNEYSVDACKKHSTQECKNVAVFDCVSSIAPSKISNDLQICLLEAKFRQLKNAFDALNDDCRTQFLLLPSELRNLFLKCTRDSNHPNLIKKSIQTIKVLKPNAMTKEPWLVLNNHSLHSAQSYLPILHKMICVWYRGENHSRAKCGRCDYEETRC</sequence>
<organism evidence="1 2">
    <name type="scientific">Rhabditophanes sp. KR3021</name>
    <dbReference type="NCBI Taxonomy" id="114890"/>
    <lineage>
        <taxon>Eukaryota</taxon>
        <taxon>Metazoa</taxon>
        <taxon>Ecdysozoa</taxon>
        <taxon>Nematoda</taxon>
        <taxon>Chromadorea</taxon>
        <taxon>Rhabditida</taxon>
        <taxon>Tylenchina</taxon>
        <taxon>Panagrolaimomorpha</taxon>
        <taxon>Strongyloidoidea</taxon>
        <taxon>Alloionematidae</taxon>
        <taxon>Rhabditophanes</taxon>
    </lineage>
</organism>
<dbReference type="WBParaSite" id="RSKR_0000764400.1">
    <property type="protein sequence ID" value="RSKR_0000764400.1"/>
    <property type="gene ID" value="RSKR_0000764400"/>
</dbReference>
<name>A0AC35U574_9BILA</name>
<evidence type="ECO:0000313" key="1">
    <source>
        <dbReference type="Proteomes" id="UP000095286"/>
    </source>
</evidence>
<protein>
    <submittedName>
        <fullName evidence="2">GILT-like protein F37H8.5</fullName>
    </submittedName>
</protein>